<gene>
    <name evidence="2" type="ORF">BC936DRAFT_139171</name>
</gene>
<keyword evidence="3" id="KW-1185">Reference proteome</keyword>
<evidence type="ECO:0000256" key="1">
    <source>
        <dbReference type="SAM" id="MobiDB-lite"/>
    </source>
</evidence>
<accession>A0A433BAH9</accession>
<evidence type="ECO:0000313" key="3">
    <source>
        <dbReference type="Proteomes" id="UP000268093"/>
    </source>
</evidence>
<feature type="region of interest" description="Disordered" evidence="1">
    <location>
        <begin position="152"/>
        <end position="181"/>
    </location>
</feature>
<comment type="caution">
    <text evidence="2">The sequence shown here is derived from an EMBL/GenBank/DDBJ whole genome shotgun (WGS) entry which is preliminary data.</text>
</comment>
<reference evidence="2 3" key="1">
    <citation type="journal article" date="2018" name="New Phytol.">
        <title>Phylogenomics of Endogonaceae and evolution of mycorrhizas within Mucoromycota.</title>
        <authorList>
            <person name="Chang Y."/>
            <person name="Desiro A."/>
            <person name="Na H."/>
            <person name="Sandor L."/>
            <person name="Lipzen A."/>
            <person name="Clum A."/>
            <person name="Barry K."/>
            <person name="Grigoriev I.V."/>
            <person name="Martin F.M."/>
            <person name="Stajich J.E."/>
            <person name="Smith M.E."/>
            <person name="Bonito G."/>
            <person name="Spatafora J.W."/>
        </authorList>
    </citation>
    <scope>NUCLEOTIDE SEQUENCE [LARGE SCALE GENOMIC DNA]</scope>
    <source>
        <strain evidence="2 3">GMNB39</strain>
    </source>
</reference>
<sequence length="191" mass="20840">MPSSTCAIVKGILYTLVVRGDDGYGQDGDSFSGCKFCQLYKGIKSSMGLQLWMHGNGHLIKAKHVLDIAGNNPVVAEIRHRGHQPAVVADRQQLHLHTDLVLIATSEVATTQRSNFSSTLSNAWGFLLIASLIPNQIVSQPKRLSPTMLSSLRTTSLSQHTPQSATPSSLSHHQPPRPPHQQRLLLIRSPS</sequence>
<dbReference type="AlphaFoldDB" id="A0A433BAH9"/>
<name>A0A433BAH9_9FUNG</name>
<dbReference type="EMBL" id="RBNI01014391">
    <property type="protein sequence ID" value="RUP21638.1"/>
    <property type="molecule type" value="Genomic_DNA"/>
</dbReference>
<feature type="compositionally biased region" description="Low complexity" evidence="1">
    <location>
        <begin position="152"/>
        <end position="173"/>
    </location>
</feature>
<dbReference type="Proteomes" id="UP000268093">
    <property type="component" value="Unassembled WGS sequence"/>
</dbReference>
<protein>
    <submittedName>
        <fullName evidence="2">Uncharacterized protein</fullName>
    </submittedName>
</protein>
<organism evidence="2 3">
    <name type="scientific">Jimgerdemannia flammicorona</name>
    <dbReference type="NCBI Taxonomy" id="994334"/>
    <lineage>
        <taxon>Eukaryota</taxon>
        <taxon>Fungi</taxon>
        <taxon>Fungi incertae sedis</taxon>
        <taxon>Mucoromycota</taxon>
        <taxon>Mucoromycotina</taxon>
        <taxon>Endogonomycetes</taxon>
        <taxon>Endogonales</taxon>
        <taxon>Endogonaceae</taxon>
        <taxon>Jimgerdemannia</taxon>
    </lineage>
</organism>
<evidence type="ECO:0000313" key="2">
    <source>
        <dbReference type="EMBL" id="RUP21638.1"/>
    </source>
</evidence>
<proteinExistence type="predicted"/>